<protein>
    <submittedName>
        <fullName evidence="2">Uncharacterized protein</fullName>
    </submittedName>
</protein>
<gene>
    <name evidence="1" type="ORF">UFOVP705_12</name>
    <name evidence="2" type="ORF">UFOVP736_69</name>
</gene>
<organism evidence="2">
    <name type="scientific">uncultured Caudovirales phage</name>
    <dbReference type="NCBI Taxonomy" id="2100421"/>
    <lineage>
        <taxon>Viruses</taxon>
        <taxon>Duplodnaviria</taxon>
        <taxon>Heunggongvirae</taxon>
        <taxon>Uroviricota</taxon>
        <taxon>Caudoviricetes</taxon>
        <taxon>Peduoviridae</taxon>
        <taxon>Maltschvirus</taxon>
        <taxon>Maltschvirus maltsch</taxon>
    </lineage>
</organism>
<reference evidence="2" key="1">
    <citation type="submission" date="2020-05" db="EMBL/GenBank/DDBJ databases">
        <authorList>
            <person name="Chiriac C."/>
            <person name="Salcher M."/>
            <person name="Ghai R."/>
            <person name="Kavagutti S V."/>
        </authorList>
    </citation>
    <scope>NUCLEOTIDE SEQUENCE</scope>
</reference>
<accession>A0A6J7X5K9</accession>
<dbReference type="EMBL" id="LR798327">
    <property type="protein sequence ID" value="CAB5224397.1"/>
    <property type="molecule type" value="Genomic_DNA"/>
</dbReference>
<name>A0A6J7X5K9_9CAUD</name>
<evidence type="ECO:0000313" key="2">
    <source>
        <dbReference type="EMBL" id="CAB5224397.1"/>
    </source>
</evidence>
<sequence>MLSPSGKQSFRIHLSDKPNEWSYSVTKKIGQPYNENPVAAWGEETTPLTRQDAQHSITCSPLAIEIEAKGRIRYWCMGFCMLPELLTGYRSYYISILQIHPLKHDVVWSEHISADHPLLLKHNLSITPPSRIVFTHKFYARCQARLHETIANLTLFELSNHSAT</sequence>
<proteinExistence type="predicted"/>
<evidence type="ECO:0000313" key="1">
    <source>
        <dbReference type="EMBL" id="CAB4158561.1"/>
    </source>
</evidence>
<dbReference type="EMBL" id="LR796685">
    <property type="protein sequence ID" value="CAB4158561.1"/>
    <property type="molecule type" value="Genomic_DNA"/>
</dbReference>